<feature type="domain" description="SCP" evidence="2">
    <location>
        <begin position="37"/>
        <end position="164"/>
    </location>
</feature>
<reference evidence="3 4" key="1">
    <citation type="journal article" date="2010" name="Nature">
        <title>Genome sequencing and analysis of the model grass Brachypodium distachyon.</title>
        <authorList>
            <consortium name="International Brachypodium Initiative"/>
        </authorList>
    </citation>
    <scope>NUCLEOTIDE SEQUENCE [LARGE SCALE GENOMIC DNA]</scope>
    <source>
        <strain evidence="3 4">Bd21</strain>
    </source>
</reference>
<dbReference type="InterPro" id="IPR014044">
    <property type="entry name" value="CAP_dom"/>
</dbReference>
<evidence type="ECO:0000256" key="1">
    <source>
        <dbReference type="SAM" id="SignalP"/>
    </source>
</evidence>
<dbReference type="STRING" id="15368.A0A0Q3IL46"/>
<dbReference type="EMBL" id="CM000882">
    <property type="protein sequence ID" value="KQK01068.1"/>
    <property type="molecule type" value="Genomic_DNA"/>
</dbReference>
<dbReference type="AlphaFoldDB" id="A0A0Q3IL46"/>
<gene>
    <name evidence="4" type="primary">LOC100844471</name>
    <name evidence="3" type="ORF">BRADI_3g53681v3</name>
</gene>
<feature type="chain" id="PRO_5043129308" description="SCP domain-containing protein" evidence="1">
    <location>
        <begin position="30"/>
        <end position="168"/>
    </location>
</feature>
<reference evidence="4" key="3">
    <citation type="submission" date="2018-08" db="UniProtKB">
        <authorList>
            <consortium name="EnsemblPlants"/>
        </authorList>
    </citation>
    <scope>IDENTIFICATION</scope>
    <source>
        <strain evidence="4">cv. Bd21</strain>
    </source>
</reference>
<sequence length="168" mass="17904">MEYTSRSLSRWLAVVGALLLSSCSPNTLAAAAPQISLAQQFVVPQSHLRAIRGLRPLRWSDALADQAARFVGDCGAASAGFVAGVNMFRARGAAWQPSDAVAAWAEQAEHYDFGSGACAAGRQCAQFRQVMWRGSQEVGCAAVECPSGETVMACHYEPRGNVLGQRPF</sequence>
<dbReference type="PRINTS" id="PR00837">
    <property type="entry name" value="V5TPXLIKE"/>
</dbReference>
<dbReference type="RefSeq" id="XP_003570265.1">
    <property type="nucleotide sequence ID" value="XM_003570217.3"/>
</dbReference>
<dbReference type="PROSITE" id="PS51257">
    <property type="entry name" value="PROKAR_LIPOPROTEIN"/>
    <property type="match status" value="1"/>
</dbReference>
<protein>
    <recommendedName>
        <fullName evidence="2">SCP domain-containing protein</fullName>
    </recommendedName>
</protein>
<evidence type="ECO:0000313" key="5">
    <source>
        <dbReference type="Proteomes" id="UP000008810"/>
    </source>
</evidence>
<dbReference type="EnsemblPlants" id="KQK01068">
    <property type="protein sequence ID" value="KQK01068"/>
    <property type="gene ID" value="BRADI_3g53681v3"/>
</dbReference>
<dbReference type="Gene3D" id="3.40.33.10">
    <property type="entry name" value="CAP"/>
    <property type="match status" value="1"/>
</dbReference>
<feature type="signal peptide" evidence="1">
    <location>
        <begin position="1"/>
        <end position="29"/>
    </location>
</feature>
<dbReference type="InterPro" id="IPR018244">
    <property type="entry name" value="Allrgn_V5/Tpx1_CS"/>
</dbReference>
<dbReference type="SUPFAM" id="SSF55797">
    <property type="entry name" value="PR-1-like"/>
    <property type="match status" value="1"/>
</dbReference>
<name>A0A0Q3IL46_BRADI</name>
<keyword evidence="5" id="KW-1185">Reference proteome</keyword>
<dbReference type="InterPro" id="IPR001283">
    <property type="entry name" value="CRISP-related"/>
</dbReference>
<evidence type="ECO:0000313" key="3">
    <source>
        <dbReference type="EMBL" id="KQK01068.1"/>
    </source>
</evidence>
<dbReference type="Gramene" id="KQK01068">
    <property type="protein sequence ID" value="KQK01068"/>
    <property type="gene ID" value="BRADI_3g53681v3"/>
</dbReference>
<dbReference type="KEGG" id="bdi:100844471"/>
<dbReference type="FunCoup" id="A0A0Q3IL46">
    <property type="interactions" value="71"/>
</dbReference>
<dbReference type="PROSITE" id="PS01010">
    <property type="entry name" value="CRISP_2"/>
    <property type="match status" value="1"/>
</dbReference>
<organism evidence="3">
    <name type="scientific">Brachypodium distachyon</name>
    <name type="common">Purple false brome</name>
    <name type="synonym">Trachynia distachya</name>
    <dbReference type="NCBI Taxonomy" id="15368"/>
    <lineage>
        <taxon>Eukaryota</taxon>
        <taxon>Viridiplantae</taxon>
        <taxon>Streptophyta</taxon>
        <taxon>Embryophyta</taxon>
        <taxon>Tracheophyta</taxon>
        <taxon>Spermatophyta</taxon>
        <taxon>Magnoliopsida</taxon>
        <taxon>Liliopsida</taxon>
        <taxon>Poales</taxon>
        <taxon>Poaceae</taxon>
        <taxon>BOP clade</taxon>
        <taxon>Pooideae</taxon>
        <taxon>Stipodae</taxon>
        <taxon>Brachypodieae</taxon>
        <taxon>Brachypodium</taxon>
    </lineage>
</organism>
<dbReference type="InterPro" id="IPR035940">
    <property type="entry name" value="CAP_sf"/>
</dbReference>
<proteinExistence type="predicted"/>
<keyword evidence="1" id="KW-0732">Signal</keyword>
<accession>A0A0Q3IL46</accession>
<dbReference type="FunFam" id="3.40.33.10:FF:000023">
    <property type="entry name" value="Pathogenesis-related protein-1-like"/>
    <property type="match status" value="1"/>
</dbReference>
<reference evidence="3" key="2">
    <citation type="submission" date="2017-06" db="EMBL/GenBank/DDBJ databases">
        <title>WGS assembly of Brachypodium distachyon.</title>
        <authorList>
            <consortium name="The International Brachypodium Initiative"/>
            <person name="Lucas S."/>
            <person name="Harmon-Smith M."/>
            <person name="Lail K."/>
            <person name="Tice H."/>
            <person name="Grimwood J."/>
            <person name="Bruce D."/>
            <person name="Barry K."/>
            <person name="Shu S."/>
            <person name="Lindquist E."/>
            <person name="Wang M."/>
            <person name="Pitluck S."/>
            <person name="Vogel J.P."/>
            <person name="Garvin D.F."/>
            <person name="Mockler T.C."/>
            <person name="Schmutz J."/>
            <person name="Rokhsar D."/>
            <person name="Bevan M.W."/>
        </authorList>
    </citation>
    <scope>NUCLEOTIDE SEQUENCE</scope>
    <source>
        <strain evidence="3">Bd21</strain>
    </source>
</reference>
<evidence type="ECO:0000313" key="4">
    <source>
        <dbReference type="EnsemblPlants" id="KQK01068"/>
    </source>
</evidence>
<dbReference type="OrthoDB" id="337038at2759"/>
<dbReference type="Proteomes" id="UP000008810">
    <property type="component" value="Chromosome 3"/>
</dbReference>
<dbReference type="Pfam" id="PF00188">
    <property type="entry name" value="CAP"/>
    <property type="match status" value="1"/>
</dbReference>
<dbReference type="GO" id="GO:0005615">
    <property type="term" value="C:extracellular space"/>
    <property type="evidence" value="ECO:0000318"/>
    <property type="project" value="GO_Central"/>
</dbReference>
<dbReference type="GeneID" id="100844471"/>
<dbReference type="SMART" id="SM00198">
    <property type="entry name" value="SCP"/>
    <property type="match status" value="1"/>
</dbReference>
<evidence type="ECO:0000259" key="2">
    <source>
        <dbReference type="SMART" id="SM00198"/>
    </source>
</evidence>
<dbReference type="PANTHER" id="PTHR10334">
    <property type="entry name" value="CYSTEINE-RICH SECRETORY PROTEIN-RELATED"/>
    <property type="match status" value="1"/>
</dbReference>